<gene>
    <name evidence="15" type="ORF">DARMORV10_A04P13570.1</name>
</gene>
<keyword evidence="7 13" id="KW-0808">Transferase</keyword>
<accession>A0A817AKL0</accession>
<dbReference type="InterPro" id="IPR029063">
    <property type="entry name" value="SAM-dependent_MTases_sf"/>
</dbReference>
<dbReference type="GO" id="GO:0008168">
    <property type="term" value="F:methyltransferase activity"/>
    <property type="evidence" value="ECO:0007669"/>
    <property type="project" value="UniProtKB-KW"/>
</dbReference>
<reference evidence="15" key="1">
    <citation type="submission" date="2021-01" db="EMBL/GenBank/DDBJ databases">
        <authorList>
            <consortium name="Genoscope - CEA"/>
            <person name="William W."/>
        </authorList>
    </citation>
    <scope>NUCLEOTIDE SEQUENCE</scope>
</reference>
<dbReference type="AlphaFoldDB" id="A0A817AKL0"/>
<dbReference type="EC" id="2.1.1.-" evidence="13"/>
<keyword evidence="11" id="KW-0804">Transcription</keyword>
<dbReference type="EMBL" id="HG994358">
    <property type="protein sequence ID" value="CAF2273977.1"/>
    <property type="molecule type" value="Genomic_DNA"/>
</dbReference>
<evidence type="ECO:0000256" key="12">
    <source>
        <dbReference type="ARBA" id="ARBA00023242"/>
    </source>
</evidence>
<keyword evidence="4" id="KW-0678">Repressor</keyword>
<dbReference type="SUPFAM" id="SSF53335">
    <property type="entry name" value="S-adenosyl-L-methionine-dependent methyltransferases"/>
    <property type="match status" value="1"/>
</dbReference>
<organism evidence="15">
    <name type="scientific">Brassica napus</name>
    <name type="common">Rape</name>
    <dbReference type="NCBI Taxonomy" id="3708"/>
    <lineage>
        <taxon>Eukaryota</taxon>
        <taxon>Viridiplantae</taxon>
        <taxon>Streptophyta</taxon>
        <taxon>Embryophyta</taxon>
        <taxon>Tracheophyta</taxon>
        <taxon>Spermatophyta</taxon>
        <taxon>Magnoliopsida</taxon>
        <taxon>eudicotyledons</taxon>
        <taxon>Gunneridae</taxon>
        <taxon>Pentapetalae</taxon>
        <taxon>rosids</taxon>
        <taxon>malvids</taxon>
        <taxon>Brassicales</taxon>
        <taxon>Brassicaceae</taxon>
        <taxon>Brassiceae</taxon>
        <taxon>Brassica</taxon>
    </lineage>
</organism>
<proteinExistence type="inferred from homology"/>
<evidence type="ECO:0000256" key="5">
    <source>
        <dbReference type="ARBA" id="ARBA00022552"/>
    </source>
</evidence>
<evidence type="ECO:0000256" key="4">
    <source>
        <dbReference type="ARBA" id="ARBA00022491"/>
    </source>
</evidence>
<dbReference type="PANTHER" id="PTHR12787:SF0">
    <property type="entry name" value="RIBOSOMAL RNA-PROCESSING PROTEIN 8"/>
    <property type="match status" value="1"/>
</dbReference>
<dbReference type="PANTHER" id="PTHR12787">
    <property type="entry name" value="RIBOSOMAL RNA-PROCESSING PROTEIN 8"/>
    <property type="match status" value="1"/>
</dbReference>
<evidence type="ECO:0000256" key="1">
    <source>
        <dbReference type="ARBA" id="ARBA00004604"/>
    </source>
</evidence>
<evidence type="ECO:0000256" key="10">
    <source>
        <dbReference type="ARBA" id="ARBA00023015"/>
    </source>
</evidence>
<keyword evidence="10" id="KW-0805">Transcription regulation</keyword>
<dbReference type="InterPro" id="IPR007823">
    <property type="entry name" value="RRP8"/>
</dbReference>
<dbReference type="GO" id="GO:0006364">
    <property type="term" value="P:rRNA processing"/>
    <property type="evidence" value="ECO:0007669"/>
    <property type="project" value="UniProtKB-UniRule"/>
</dbReference>
<dbReference type="GO" id="GO:0005730">
    <property type="term" value="C:nucleolus"/>
    <property type="evidence" value="ECO:0007669"/>
    <property type="project" value="UniProtKB-SubCell"/>
</dbReference>
<evidence type="ECO:0000313" key="15">
    <source>
        <dbReference type="EMBL" id="CAF2273977.1"/>
    </source>
</evidence>
<dbReference type="InterPro" id="IPR012340">
    <property type="entry name" value="NA-bd_OB-fold"/>
</dbReference>
<comment type="subcellular location">
    <subcellularLocation>
        <location evidence="1 13">Nucleus</location>
        <location evidence="1 13">Nucleolus</location>
    </subcellularLocation>
</comment>
<evidence type="ECO:0000256" key="8">
    <source>
        <dbReference type="ARBA" id="ARBA00022691"/>
    </source>
</evidence>
<evidence type="ECO:0000256" key="3">
    <source>
        <dbReference type="ARBA" id="ARBA00020203"/>
    </source>
</evidence>
<dbReference type="GO" id="GO:0032259">
    <property type="term" value="P:methylation"/>
    <property type="evidence" value="ECO:0007669"/>
    <property type="project" value="UniProtKB-KW"/>
</dbReference>
<dbReference type="Gene3D" id="2.40.50.140">
    <property type="entry name" value="Nucleic acid-binding proteins"/>
    <property type="match status" value="1"/>
</dbReference>
<dbReference type="Gene3D" id="3.40.50.150">
    <property type="entry name" value="Vaccinia Virus protein VP39"/>
    <property type="match status" value="1"/>
</dbReference>
<evidence type="ECO:0000256" key="14">
    <source>
        <dbReference type="SAM" id="MobiDB-lite"/>
    </source>
</evidence>
<keyword evidence="5 13" id="KW-0698">rRNA processing</keyword>
<keyword evidence="12 13" id="KW-0539">Nucleus</keyword>
<comment type="function">
    <text evidence="13">Probable methyltransferase required to silence rDNA.</text>
</comment>
<dbReference type="FunFam" id="3.40.50.150:FF:000068">
    <property type="entry name" value="Ribosomal RNA-processing protein 8"/>
    <property type="match status" value="1"/>
</dbReference>
<evidence type="ECO:0000256" key="7">
    <source>
        <dbReference type="ARBA" id="ARBA00022679"/>
    </source>
</evidence>
<dbReference type="Proteomes" id="UP001295469">
    <property type="component" value="Chromosome A04"/>
</dbReference>
<dbReference type="CDD" id="cd04480">
    <property type="entry name" value="RPA1_DBD_A_like"/>
    <property type="match status" value="1"/>
</dbReference>
<dbReference type="FunFam" id="1.10.10.2150:FF:000001">
    <property type="entry name" value="Ribosomal RNA-processing protein 8"/>
    <property type="match status" value="1"/>
</dbReference>
<keyword evidence="8 13" id="KW-0949">S-adenosyl-L-methionine</keyword>
<evidence type="ECO:0000256" key="6">
    <source>
        <dbReference type="ARBA" id="ARBA00022603"/>
    </source>
</evidence>
<evidence type="ECO:0000256" key="11">
    <source>
        <dbReference type="ARBA" id="ARBA00023163"/>
    </source>
</evidence>
<comment type="similarity">
    <text evidence="2 13">Belongs to the methyltransferase superfamily. RRP8 family.</text>
</comment>
<protein>
    <recommendedName>
        <fullName evidence="3 13">Ribosomal RNA-processing protein 8</fullName>
        <ecNumber evidence="13">2.1.1.-</ecNumber>
    </recommendedName>
</protein>
<dbReference type="Gene3D" id="1.10.10.2150">
    <property type="entry name" value="Ribosomal RNA-processing protein 8, N-terminal domain"/>
    <property type="match status" value="1"/>
</dbReference>
<name>A0A817AKL0_BRANA</name>
<evidence type="ECO:0000256" key="9">
    <source>
        <dbReference type="ARBA" id="ARBA00022853"/>
    </source>
</evidence>
<dbReference type="InterPro" id="IPR042036">
    <property type="entry name" value="RRP8_N"/>
</dbReference>
<dbReference type="SUPFAM" id="SSF50249">
    <property type="entry name" value="Nucleic acid-binding proteins"/>
    <property type="match status" value="1"/>
</dbReference>
<evidence type="ECO:0000256" key="13">
    <source>
        <dbReference type="RuleBase" id="RU365074"/>
    </source>
</evidence>
<dbReference type="GO" id="GO:0006325">
    <property type="term" value="P:chromatin organization"/>
    <property type="evidence" value="ECO:0007669"/>
    <property type="project" value="UniProtKB-KW"/>
</dbReference>
<dbReference type="CDD" id="cd02440">
    <property type="entry name" value="AdoMet_MTases"/>
    <property type="match status" value="1"/>
</dbReference>
<dbReference type="Pfam" id="PF05148">
    <property type="entry name" value="Methyltransf_8"/>
    <property type="match status" value="1"/>
</dbReference>
<keyword evidence="9" id="KW-0156">Chromatin regulator</keyword>
<feature type="compositionally biased region" description="Basic residues" evidence="14">
    <location>
        <begin position="276"/>
        <end position="286"/>
    </location>
</feature>
<feature type="region of interest" description="Disordered" evidence="14">
    <location>
        <begin position="269"/>
        <end position="335"/>
    </location>
</feature>
<sequence>MVKKTAILTGEAFSPLFFRHVSPGLGDSTLQFRFIHFWEARKNVKGGPCIFLGIEMLMIDEEGTLAQGFIGQNRRNQYEKELERGSIYTLTNFYASNSKVMYHVADQNLVICISHVSALSKVEENIEGILTERFRIHSFSDFEANCDLRGDIHDVVGHLKLVDGQPLHQRLVLCTKDDSTSRRVMVHLQLKNGPVMNIYLWDEAAENFCLKFDACAATRTVLLVTTVNPKRLGGKLRLSSMSYSRVFLDEEVDSPKEYLTWLKTAKAMKEEATSRNGKRKRQRNPKTPKEEPEESPKNQNNDKKRQRDTKTHKSNQHGGSSALSKRPKPSNFLDTLREKLSGGNFRRLNEKLYTCSGKEALDYFNEDPTLFDMYHTGYQQQMTNWPELPVNSIISWLSSRSSSLVVADFGCGDARIAKSVKNKVFSFDLVSKDPSVIACDMSNTPLESSSVDVAVFCLSLMGTNYSSYIKEAHRVLRPSGWLLIAEVKSRFDPNNGGADPKDFVKAVSDLGFSSSLKDFSNKMFILLHFKKKEQLNSNKKKIEWPELKACLYKRR</sequence>
<feature type="compositionally biased region" description="Basic and acidic residues" evidence="14">
    <location>
        <begin position="287"/>
        <end position="311"/>
    </location>
</feature>
<evidence type="ECO:0000256" key="2">
    <source>
        <dbReference type="ARBA" id="ARBA00006301"/>
    </source>
</evidence>
<keyword evidence="6 13" id="KW-0489">Methyltransferase</keyword>